<feature type="compositionally biased region" description="Polar residues" evidence="4">
    <location>
        <begin position="55"/>
        <end position="69"/>
    </location>
</feature>
<dbReference type="SMART" id="SM00228">
    <property type="entry name" value="PDZ"/>
    <property type="match status" value="1"/>
</dbReference>
<protein>
    <recommendedName>
        <fullName evidence="5">PDZ domain-containing protein</fullName>
    </recommendedName>
</protein>
<dbReference type="SUPFAM" id="SSF50156">
    <property type="entry name" value="PDZ domain-like"/>
    <property type="match status" value="1"/>
</dbReference>
<evidence type="ECO:0000256" key="3">
    <source>
        <dbReference type="ARBA" id="ARBA00022801"/>
    </source>
</evidence>
<dbReference type="AlphaFoldDB" id="A0A1G2A6J6"/>
<dbReference type="SUPFAM" id="SSF50494">
    <property type="entry name" value="Trypsin-like serine proteases"/>
    <property type="match status" value="1"/>
</dbReference>
<organism evidence="6 7">
    <name type="scientific">Candidatus Jacksonbacteria bacterium RIFCSPLOWO2_02_FULL_44_20</name>
    <dbReference type="NCBI Taxonomy" id="1798460"/>
    <lineage>
        <taxon>Bacteria</taxon>
        <taxon>Candidatus Jacksoniibacteriota</taxon>
    </lineage>
</organism>
<evidence type="ECO:0000313" key="6">
    <source>
        <dbReference type="EMBL" id="OGY72472.1"/>
    </source>
</evidence>
<dbReference type="InterPro" id="IPR036034">
    <property type="entry name" value="PDZ_sf"/>
</dbReference>
<feature type="region of interest" description="Disordered" evidence="4">
    <location>
        <begin position="47"/>
        <end position="69"/>
    </location>
</feature>
<dbReference type="Pfam" id="PF13365">
    <property type="entry name" value="Trypsin_2"/>
    <property type="match status" value="1"/>
</dbReference>
<dbReference type="EMBL" id="MHJU01000033">
    <property type="protein sequence ID" value="OGY72472.1"/>
    <property type="molecule type" value="Genomic_DNA"/>
</dbReference>
<accession>A0A1G2A6J6</accession>
<dbReference type="Pfam" id="PF13180">
    <property type="entry name" value="PDZ_2"/>
    <property type="match status" value="1"/>
</dbReference>
<proteinExistence type="inferred from homology"/>
<dbReference type="InterPro" id="IPR009003">
    <property type="entry name" value="Peptidase_S1_PA"/>
</dbReference>
<dbReference type="Proteomes" id="UP000178315">
    <property type="component" value="Unassembled WGS sequence"/>
</dbReference>
<dbReference type="GO" id="GO:0004252">
    <property type="term" value="F:serine-type endopeptidase activity"/>
    <property type="evidence" value="ECO:0007669"/>
    <property type="project" value="InterPro"/>
</dbReference>
<dbReference type="Gene3D" id="2.40.10.10">
    <property type="entry name" value="Trypsin-like serine proteases"/>
    <property type="match status" value="2"/>
</dbReference>
<dbReference type="InterPro" id="IPR001940">
    <property type="entry name" value="Peptidase_S1C"/>
</dbReference>
<evidence type="ECO:0000256" key="4">
    <source>
        <dbReference type="SAM" id="MobiDB-lite"/>
    </source>
</evidence>
<evidence type="ECO:0000313" key="7">
    <source>
        <dbReference type="Proteomes" id="UP000178315"/>
    </source>
</evidence>
<name>A0A1G2A6J6_9BACT</name>
<gene>
    <name evidence="6" type="ORF">A3H61_01030</name>
</gene>
<keyword evidence="3" id="KW-0378">Hydrolase</keyword>
<sequence length="422" mass="44872">MLSKEQLTSALVKAIAASAILGAIFGGIASAITFSLASRGDIPYLGSKDTRKDTVTSPEQLSPNDNGISSDETVNVVEGALPAVVSIIATQELASLPQSSFFNDFFFGFPFEIQPSPRDQEEPKIEKREVSSGSGFIVTKDGFIVTNRHVVLNTKAEYSVVLNSGKTYEAEVIDRDSVQDLAVVKIKVKVGETADFRTLPLGDSNTVKLGATVIAIGNTLGEFRNTVTKGIVSGINRTLTAGGEGIGSEVIEGAIQTDAAISSGNSGGPLLNVLGEVIGVNTAVSEVGENIGFALPVDQVRIIVESIEKYGKIVRPFLGVRYLILNEEIAKKNNMDEINEGALIQRGEGRDELAVVPGSPADKAGLRENDIIVSIDDRVIKAGQSLATLLARYKPGDVITLKVYRAGKRIDLQVTLEDRKGK</sequence>
<comment type="similarity">
    <text evidence="1">Belongs to the peptidase S1C family.</text>
</comment>
<feature type="domain" description="PDZ" evidence="5">
    <location>
        <begin position="338"/>
        <end position="407"/>
    </location>
</feature>
<evidence type="ECO:0000259" key="5">
    <source>
        <dbReference type="SMART" id="SM00228"/>
    </source>
</evidence>
<reference evidence="6 7" key="1">
    <citation type="journal article" date="2016" name="Nat. Commun.">
        <title>Thousands of microbial genomes shed light on interconnected biogeochemical processes in an aquifer system.</title>
        <authorList>
            <person name="Anantharaman K."/>
            <person name="Brown C.T."/>
            <person name="Hug L.A."/>
            <person name="Sharon I."/>
            <person name="Castelle C.J."/>
            <person name="Probst A.J."/>
            <person name="Thomas B.C."/>
            <person name="Singh A."/>
            <person name="Wilkins M.J."/>
            <person name="Karaoz U."/>
            <person name="Brodie E.L."/>
            <person name="Williams K.H."/>
            <person name="Hubbard S.S."/>
            <person name="Banfield J.F."/>
        </authorList>
    </citation>
    <scope>NUCLEOTIDE SEQUENCE [LARGE SCALE GENOMIC DNA]</scope>
</reference>
<dbReference type="PRINTS" id="PR00834">
    <property type="entry name" value="PROTEASES2C"/>
</dbReference>
<dbReference type="InterPro" id="IPR051201">
    <property type="entry name" value="Chloro_Bact_Ser_Proteases"/>
</dbReference>
<evidence type="ECO:0000256" key="2">
    <source>
        <dbReference type="ARBA" id="ARBA00022670"/>
    </source>
</evidence>
<comment type="caution">
    <text evidence="6">The sequence shown here is derived from an EMBL/GenBank/DDBJ whole genome shotgun (WGS) entry which is preliminary data.</text>
</comment>
<dbReference type="InterPro" id="IPR043504">
    <property type="entry name" value="Peptidase_S1_PA_chymotrypsin"/>
</dbReference>
<dbReference type="InterPro" id="IPR001478">
    <property type="entry name" value="PDZ"/>
</dbReference>
<dbReference type="PANTHER" id="PTHR43343">
    <property type="entry name" value="PEPTIDASE S12"/>
    <property type="match status" value="1"/>
</dbReference>
<dbReference type="PANTHER" id="PTHR43343:SF3">
    <property type="entry name" value="PROTEASE DO-LIKE 8, CHLOROPLASTIC"/>
    <property type="match status" value="1"/>
</dbReference>
<dbReference type="GO" id="GO:0006508">
    <property type="term" value="P:proteolysis"/>
    <property type="evidence" value="ECO:0007669"/>
    <property type="project" value="UniProtKB-KW"/>
</dbReference>
<evidence type="ECO:0000256" key="1">
    <source>
        <dbReference type="ARBA" id="ARBA00010541"/>
    </source>
</evidence>
<keyword evidence="2" id="KW-0645">Protease</keyword>
<dbReference type="Gene3D" id="2.30.42.10">
    <property type="match status" value="1"/>
</dbReference>
<dbReference type="CDD" id="cd06779">
    <property type="entry name" value="cpPDZ_Deg_HtrA-like"/>
    <property type="match status" value="1"/>
</dbReference>